<protein>
    <submittedName>
        <fullName evidence="3">DNA processing chain A</fullName>
    </submittedName>
</protein>
<feature type="domain" description="Smf/DprA SLOG" evidence="2">
    <location>
        <begin position="3"/>
        <end position="166"/>
    </location>
</feature>
<evidence type="ECO:0000259" key="2">
    <source>
        <dbReference type="Pfam" id="PF02481"/>
    </source>
</evidence>
<proteinExistence type="inferred from homology"/>
<evidence type="ECO:0000256" key="1">
    <source>
        <dbReference type="ARBA" id="ARBA00006525"/>
    </source>
</evidence>
<dbReference type="Gene3D" id="3.40.50.450">
    <property type="match status" value="1"/>
</dbReference>
<reference evidence="3" key="1">
    <citation type="submission" date="2018-06" db="EMBL/GenBank/DDBJ databases">
        <authorList>
            <person name="Zhirakovskaya E."/>
        </authorList>
    </citation>
    <scope>NUCLEOTIDE SEQUENCE</scope>
</reference>
<dbReference type="InterPro" id="IPR003488">
    <property type="entry name" value="DprA"/>
</dbReference>
<gene>
    <name evidence="3" type="ORF">MNBD_GAMMA04-899</name>
</gene>
<comment type="similarity">
    <text evidence="1">Belongs to the DprA/Smf family.</text>
</comment>
<dbReference type="AlphaFoldDB" id="A0A3B0WHZ8"/>
<name>A0A3B0WHZ8_9ZZZZ</name>
<sequence>GGLSIVGSRNIDSLDQDFTQKVARQASLEGLNVVSGGARGVDEVSMLSALEAEGGAIGVLADSLYKAALSAKWRKYIKQQQLVLISAYYPEAGFNAGNAMGRNKYIYALSDFALIVRSDKGKGGTWAGAVENLKKSWVPSFVNSDNSVDGNLALIDMGAEPFSIIDTRLDENWLINKLYHVDLAGTVNEPEKHSYQEENQKPQKLIVEEVEPTELINNVETQAVLDEIENETLLCSGSIFSRKDFFYEIFKEYLNTLLLDSQNVSIKELEKLTPDVKKMQIISWLDRAEDEGVIERIGRARSYKNPSQLDLGGNEMLPFNLN</sequence>
<dbReference type="GO" id="GO:0009294">
    <property type="term" value="P:DNA-mediated transformation"/>
    <property type="evidence" value="ECO:0007669"/>
    <property type="project" value="InterPro"/>
</dbReference>
<evidence type="ECO:0000313" key="3">
    <source>
        <dbReference type="EMBL" id="VAW49039.1"/>
    </source>
</evidence>
<dbReference type="EMBL" id="UOFB01000316">
    <property type="protein sequence ID" value="VAW49039.1"/>
    <property type="molecule type" value="Genomic_DNA"/>
</dbReference>
<accession>A0A3B0WHZ8</accession>
<dbReference type="InterPro" id="IPR057666">
    <property type="entry name" value="DrpA_SLOG"/>
</dbReference>
<feature type="non-terminal residue" evidence="3">
    <location>
        <position position="1"/>
    </location>
</feature>
<dbReference type="Pfam" id="PF02481">
    <property type="entry name" value="DNA_processg_A"/>
    <property type="match status" value="1"/>
</dbReference>
<dbReference type="PANTHER" id="PTHR43022:SF1">
    <property type="entry name" value="PROTEIN SMF"/>
    <property type="match status" value="1"/>
</dbReference>
<dbReference type="SUPFAM" id="SSF102405">
    <property type="entry name" value="MCP/YpsA-like"/>
    <property type="match status" value="1"/>
</dbReference>
<dbReference type="PANTHER" id="PTHR43022">
    <property type="entry name" value="PROTEIN SMF"/>
    <property type="match status" value="1"/>
</dbReference>
<organism evidence="3">
    <name type="scientific">hydrothermal vent metagenome</name>
    <dbReference type="NCBI Taxonomy" id="652676"/>
    <lineage>
        <taxon>unclassified sequences</taxon>
        <taxon>metagenomes</taxon>
        <taxon>ecological metagenomes</taxon>
    </lineage>
</organism>